<proteinExistence type="predicted"/>
<evidence type="ECO:0000313" key="2">
    <source>
        <dbReference type="Proteomes" id="UP000000343"/>
    </source>
</evidence>
<dbReference type="AlphaFoldDB" id="E8X196"/>
<sequence>MKKLLFWTTVLSGTAAAYLLYKRGVPVGTIASDVLTHPIGTLVHELGAGGAAR</sequence>
<dbReference type="Proteomes" id="UP000000343">
    <property type="component" value="Chromosome"/>
</dbReference>
<organism evidence="2">
    <name type="scientific">Granulicella tundricola (strain ATCC BAA-1859 / DSM 23138 / MP5ACTX9)</name>
    <dbReference type="NCBI Taxonomy" id="1198114"/>
    <lineage>
        <taxon>Bacteria</taxon>
        <taxon>Pseudomonadati</taxon>
        <taxon>Acidobacteriota</taxon>
        <taxon>Terriglobia</taxon>
        <taxon>Terriglobales</taxon>
        <taxon>Acidobacteriaceae</taxon>
        <taxon>Granulicella</taxon>
    </lineage>
</organism>
<name>E8X196_GRATM</name>
<reference evidence="2" key="1">
    <citation type="submission" date="2011-01" db="EMBL/GenBank/DDBJ databases">
        <title>Complete sequence of chromosome of Acidobacterium sp. MP5ACTX9.</title>
        <authorList>
            <consortium name="US DOE Joint Genome Institute"/>
            <person name="Lucas S."/>
            <person name="Copeland A."/>
            <person name="Lapidus A."/>
            <person name="Cheng J.-F."/>
            <person name="Goodwin L."/>
            <person name="Pitluck S."/>
            <person name="Teshima H."/>
            <person name="Detter J.C."/>
            <person name="Han C."/>
            <person name="Tapia R."/>
            <person name="Land M."/>
            <person name="Hauser L."/>
            <person name="Kyrpides N."/>
            <person name="Ivanova N."/>
            <person name="Ovchinnikova G."/>
            <person name="Pagani I."/>
            <person name="Rawat S.R."/>
            <person name="Mannisto M."/>
            <person name="Haggblom M.M."/>
            <person name="Woyke T."/>
        </authorList>
    </citation>
    <scope>NUCLEOTIDE SEQUENCE [LARGE SCALE GENOMIC DNA]</scope>
    <source>
        <strain evidence="2">MP5ACTX9</strain>
    </source>
</reference>
<dbReference type="HOGENOM" id="CLU_3062062_0_0_0"/>
<dbReference type="EMBL" id="CP002480">
    <property type="protein sequence ID" value="ADW69050.1"/>
    <property type="molecule type" value="Genomic_DNA"/>
</dbReference>
<keyword evidence="2" id="KW-1185">Reference proteome</keyword>
<accession>E8X196</accession>
<evidence type="ECO:0000313" key="1">
    <source>
        <dbReference type="EMBL" id="ADW69050.1"/>
    </source>
</evidence>
<protein>
    <submittedName>
        <fullName evidence="1">Uncharacterized protein</fullName>
    </submittedName>
</protein>
<dbReference type="PaxDb" id="1198114-AciX9_2005"/>
<gene>
    <name evidence="1" type="ordered locus">AciX9_2005</name>
</gene>
<dbReference type="KEGG" id="acm:AciX9_2005"/>